<keyword evidence="2" id="KW-1185">Reference proteome</keyword>
<protein>
    <submittedName>
        <fullName evidence="1">Uncharacterized protein</fullName>
    </submittedName>
</protein>
<dbReference type="Proteomes" id="UP000798662">
    <property type="component" value="Chromosome 1"/>
</dbReference>
<evidence type="ECO:0000313" key="1">
    <source>
        <dbReference type="EMBL" id="KAK1858536.1"/>
    </source>
</evidence>
<gene>
    <name evidence="1" type="ORF">I4F81_001137</name>
</gene>
<evidence type="ECO:0000313" key="2">
    <source>
        <dbReference type="Proteomes" id="UP000798662"/>
    </source>
</evidence>
<name>A0ACC3BLC9_PYRYE</name>
<accession>A0ACC3BLC9</accession>
<comment type="caution">
    <text evidence="1">The sequence shown here is derived from an EMBL/GenBank/DDBJ whole genome shotgun (WGS) entry which is preliminary data.</text>
</comment>
<proteinExistence type="predicted"/>
<sequence length="450" mass="48323">MYQMSSPPPVDRRFIAAATTAPAAPAAAAQPPPAAIAAGAPAPAATATAAPVRAAGALARAPARRPPKETYEDVYESVYLAGTDWDQLEAVDEVDWDFDHLDEALSTGGVLSTQRVYLFGSTEPQLLNMAFDDDEPVDAADAAAVRAAAVRKRLADRQAASDSFVKEATARAAKRARGAGGRALPRRAADDAPPAGDGANGGGGGGDGAAPAGAGVLLEQTSTVVPIPVIVAVVSSRPPPEQVAITSVQRSSEEIVPMAKLKMGWHPLLRKNARRMPKQPRVYVLKCEQRRARLRNMEEDAVKTYEYVLPYVFLPDGEEAAAMDTVDTEVTVTWEKPDGKTTMFPYDWEMDDEVDEFVDAKVKDDGLDGDAATAASMAAAIRAEVAATKERYRAERAARKAKVDAMPADERESLRTMKLYKFYPQNTQPDLSGCKTKFCNRYYGKAHVLL</sequence>
<reference evidence="1" key="1">
    <citation type="submission" date="2019-11" db="EMBL/GenBank/DDBJ databases">
        <title>Nori genome reveals adaptations in red seaweeds to the harsh intertidal environment.</title>
        <authorList>
            <person name="Wang D."/>
            <person name="Mao Y."/>
        </authorList>
    </citation>
    <scope>NUCLEOTIDE SEQUENCE</scope>
    <source>
        <tissue evidence="1">Gametophyte</tissue>
    </source>
</reference>
<organism evidence="1 2">
    <name type="scientific">Pyropia yezoensis</name>
    <name type="common">Susabi-nori</name>
    <name type="synonym">Porphyra yezoensis</name>
    <dbReference type="NCBI Taxonomy" id="2788"/>
    <lineage>
        <taxon>Eukaryota</taxon>
        <taxon>Rhodophyta</taxon>
        <taxon>Bangiophyceae</taxon>
        <taxon>Bangiales</taxon>
        <taxon>Bangiaceae</taxon>
        <taxon>Pyropia</taxon>
    </lineage>
</organism>
<dbReference type="EMBL" id="CM020618">
    <property type="protein sequence ID" value="KAK1858536.1"/>
    <property type="molecule type" value="Genomic_DNA"/>
</dbReference>